<protein>
    <submittedName>
        <fullName evidence="2">Low temperature requirement protein LtrA</fullName>
    </submittedName>
</protein>
<dbReference type="RefSeq" id="WP_192771586.1">
    <property type="nucleotide sequence ID" value="NZ_JADBEB010000001.1"/>
</dbReference>
<proteinExistence type="predicted"/>
<keyword evidence="1" id="KW-1133">Transmembrane helix</keyword>
<dbReference type="AlphaFoldDB" id="A0A927MGS2"/>
<evidence type="ECO:0000256" key="1">
    <source>
        <dbReference type="SAM" id="Phobius"/>
    </source>
</evidence>
<accession>A0A927MGS2</accession>
<comment type="caution">
    <text evidence="2">The sequence shown here is derived from an EMBL/GenBank/DDBJ whole genome shotgun (WGS) entry which is preliminary data.</text>
</comment>
<reference evidence="2" key="1">
    <citation type="submission" date="2020-10" db="EMBL/GenBank/DDBJ databases">
        <title>Sequencing the genomes of 1000 actinobacteria strains.</title>
        <authorList>
            <person name="Klenk H.-P."/>
        </authorList>
    </citation>
    <scope>NUCLEOTIDE SEQUENCE</scope>
    <source>
        <strain evidence="2">DSM 46832</strain>
    </source>
</reference>
<dbReference type="EMBL" id="JADBEB010000001">
    <property type="protein sequence ID" value="MBE1492731.1"/>
    <property type="molecule type" value="Genomic_DNA"/>
</dbReference>
<keyword evidence="1" id="KW-0472">Membrane</keyword>
<name>A0A927MGS2_9ACTN</name>
<evidence type="ECO:0000313" key="3">
    <source>
        <dbReference type="Proteomes" id="UP000649753"/>
    </source>
</evidence>
<sequence>MVAVTPGYVAASEAVAGSGVRRALALTSQKLATDLTWAGAFQTLLLLMAVCWVMVAGVVAAAAGAESVINHPTGNTTPGLVCVVLGGPALFLGGRPPEPPSPAS</sequence>
<keyword evidence="1" id="KW-0812">Transmembrane</keyword>
<gene>
    <name evidence="2" type="ORF">H4W31_008369</name>
</gene>
<feature type="transmembrane region" description="Helical" evidence="1">
    <location>
        <begin position="44"/>
        <end position="65"/>
    </location>
</feature>
<organism evidence="2 3">
    <name type="scientific">Plantactinospora soyae</name>
    <dbReference type="NCBI Taxonomy" id="1544732"/>
    <lineage>
        <taxon>Bacteria</taxon>
        <taxon>Bacillati</taxon>
        <taxon>Actinomycetota</taxon>
        <taxon>Actinomycetes</taxon>
        <taxon>Micromonosporales</taxon>
        <taxon>Micromonosporaceae</taxon>
        <taxon>Plantactinospora</taxon>
    </lineage>
</organism>
<evidence type="ECO:0000313" key="2">
    <source>
        <dbReference type="EMBL" id="MBE1492731.1"/>
    </source>
</evidence>
<dbReference type="Proteomes" id="UP000649753">
    <property type="component" value="Unassembled WGS sequence"/>
</dbReference>
<keyword evidence="3" id="KW-1185">Reference proteome</keyword>